<reference evidence="1" key="1">
    <citation type="journal article" date="2014" name="Front. Microbiol.">
        <title>High frequency of phylogenetically diverse reductive dehalogenase-homologous genes in deep subseafloor sedimentary metagenomes.</title>
        <authorList>
            <person name="Kawai M."/>
            <person name="Futagami T."/>
            <person name="Toyoda A."/>
            <person name="Takaki Y."/>
            <person name="Nishi S."/>
            <person name="Hori S."/>
            <person name="Arai W."/>
            <person name="Tsubouchi T."/>
            <person name="Morono Y."/>
            <person name="Uchiyama I."/>
            <person name="Ito T."/>
            <person name="Fujiyama A."/>
            <person name="Inagaki F."/>
            <person name="Takami H."/>
        </authorList>
    </citation>
    <scope>NUCLEOTIDE SEQUENCE</scope>
    <source>
        <strain evidence="1">Expedition CK06-06</strain>
    </source>
</reference>
<dbReference type="EMBL" id="BART01027233">
    <property type="protein sequence ID" value="GAG91119.1"/>
    <property type="molecule type" value="Genomic_DNA"/>
</dbReference>
<proteinExistence type="predicted"/>
<feature type="non-terminal residue" evidence="1">
    <location>
        <position position="57"/>
    </location>
</feature>
<comment type="caution">
    <text evidence="1">The sequence shown here is derived from an EMBL/GenBank/DDBJ whole genome shotgun (WGS) entry which is preliminary data.</text>
</comment>
<sequence length="57" mass="6103">MEIFSHLTFSLILSSDKGTISFPSIKILPPMISPGVGTIFINPKTVVVLPHPDSQPG</sequence>
<evidence type="ECO:0000313" key="1">
    <source>
        <dbReference type="EMBL" id="GAG91119.1"/>
    </source>
</evidence>
<accession>X1B5W0</accession>
<dbReference type="AlphaFoldDB" id="X1B5W0"/>
<protein>
    <submittedName>
        <fullName evidence="1">Uncharacterized protein</fullName>
    </submittedName>
</protein>
<gene>
    <name evidence="1" type="ORF">S01H4_48323</name>
</gene>
<organism evidence="1">
    <name type="scientific">marine sediment metagenome</name>
    <dbReference type="NCBI Taxonomy" id="412755"/>
    <lineage>
        <taxon>unclassified sequences</taxon>
        <taxon>metagenomes</taxon>
        <taxon>ecological metagenomes</taxon>
    </lineage>
</organism>
<name>X1B5W0_9ZZZZ</name>